<dbReference type="GO" id="GO:0051726">
    <property type="term" value="P:regulation of cell cycle"/>
    <property type="evidence" value="ECO:0007669"/>
    <property type="project" value="InterPro"/>
</dbReference>
<feature type="domain" description="Cyclin-dependent kinase inhibitor" evidence="6">
    <location>
        <begin position="193"/>
        <end position="239"/>
    </location>
</feature>
<feature type="non-terminal residue" evidence="7">
    <location>
        <position position="1"/>
    </location>
</feature>
<dbReference type="InterPro" id="IPR044898">
    <property type="entry name" value="CDI_dom_sf"/>
</dbReference>
<dbReference type="Pfam" id="PF02234">
    <property type="entry name" value="CDI"/>
    <property type="match status" value="1"/>
</dbReference>
<comment type="caution">
    <text evidence="7">The sequence shown here is derived from an EMBL/GenBank/DDBJ whole genome shotgun (WGS) entry which is preliminary data.</text>
</comment>
<reference evidence="7 8" key="1">
    <citation type="journal article" date="2019" name="Genome Biol. Evol.">
        <title>The Rhododendron genome and chromosomal organization provide insight into shared whole-genome duplications across the heath family (Ericaceae).</title>
        <authorList>
            <person name="Soza V.L."/>
            <person name="Lindsley D."/>
            <person name="Waalkes A."/>
            <person name="Ramage E."/>
            <person name="Patwardhan R.P."/>
            <person name="Burton J.N."/>
            <person name="Adey A."/>
            <person name="Kumar A."/>
            <person name="Qiu R."/>
            <person name="Shendure J."/>
            <person name="Hall B."/>
        </authorList>
    </citation>
    <scope>NUCLEOTIDE SEQUENCE [LARGE SCALE GENOMIC DNA]</scope>
    <source>
        <strain evidence="7">RSF 1966-606</strain>
    </source>
</reference>
<sequence>MGKYMRKAKITGDVAVMEILSPQSQPSLGVRTRAKTHALQSLQSNTPPPRNPEPAYLQLRNRRLEKILVNDAKKQQPQPRKNGSGLNPNPSLSPNPDMGSSIRCLEGEEGFIISDFTKRACNEIEAEDLNDLGFEASFGENYLDFETRERSTRESTPCSLIRASDTIGTPGSTTRRTPSSTATNRRIQNAMQRNIPTTLEMEEFFALAEQQQQRFFAEKYNFDVVNDLPLSGRYEWVRVNN</sequence>
<protein>
    <recommendedName>
        <fullName evidence="6">Cyclin-dependent kinase inhibitor domain-containing protein</fullName>
    </recommendedName>
</protein>
<dbReference type="Proteomes" id="UP000428333">
    <property type="component" value="Linkage Group LG04"/>
</dbReference>
<keyword evidence="3" id="KW-0649">Protein kinase inhibitor</keyword>
<feature type="compositionally biased region" description="Low complexity" evidence="5">
    <location>
        <begin position="168"/>
        <end position="181"/>
    </location>
</feature>
<evidence type="ECO:0000256" key="2">
    <source>
        <dbReference type="ARBA" id="ARBA00010274"/>
    </source>
</evidence>
<dbReference type="PANTHER" id="PTHR46776">
    <property type="entry name" value="CYCLIN-DEPENDENT KINASE INHIBITOR 4-RELATED"/>
    <property type="match status" value="1"/>
</dbReference>
<evidence type="ECO:0000259" key="6">
    <source>
        <dbReference type="Pfam" id="PF02234"/>
    </source>
</evidence>
<gene>
    <name evidence="7" type="ORF">C3L33_07311</name>
</gene>
<dbReference type="GO" id="GO:0005654">
    <property type="term" value="C:nucleoplasm"/>
    <property type="evidence" value="ECO:0007669"/>
    <property type="project" value="UniProtKB-SubCell"/>
</dbReference>
<keyword evidence="8" id="KW-1185">Reference proteome</keyword>
<feature type="compositionally biased region" description="Low complexity" evidence="5">
    <location>
        <begin position="82"/>
        <end position="96"/>
    </location>
</feature>
<comment type="similarity">
    <text evidence="2">Belongs to the CDI family. ICK/KRP subfamily.</text>
</comment>
<keyword evidence="4" id="KW-0131">Cell cycle</keyword>
<evidence type="ECO:0000313" key="7">
    <source>
        <dbReference type="EMBL" id="KAE9460798.1"/>
    </source>
</evidence>
<dbReference type="InterPro" id="IPR044275">
    <property type="entry name" value="KRP"/>
</dbReference>
<evidence type="ECO:0000256" key="1">
    <source>
        <dbReference type="ARBA" id="ARBA00004642"/>
    </source>
</evidence>
<dbReference type="AlphaFoldDB" id="A0A6A4M2F5"/>
<evidence type="ECO:0000256" key="5">
    <source>
        <dbReference type="SAM" id="MobiDB-lite"/>
    </source>
</evidence>
<feature type="region of interest" description="Disordered" evidence="5">
    <location>
        <begin position="71"/>
        <end position="101"/>
    </location>
</feature>
<comment type="subcellular location">
    <subcellularLocation>
        <location evidence="1">Nucleus</location>
        <location evidence="1">Nucleoplasm</location>
    </subcellularLocation>
</comment>
<name>A0A6A4M2F5_9ERIC</name>
<dbReference type="Gene3D" id="4.10.365.10">
    <property type="entry name" value="p27"/>
    <property type="match status" value="1"/>
</dbReference>
<evidence type="ECO:0000256" key="3">
    <source>
        <dbReference type="ARBA" id="ARBA00023013"/>
    </source>
</evidence>
<organism evidence="7 8">
    <name type="scientific">Rhododendron williamsianum</name>
    <dbReference type="NCBI Taxonomy" id="262921"/>
    <lineage>
        <taxon>Eukaryota</taxon>
        <taxon>Viridiplantae</taxon>
        <taxon>Streptophyta</taxon>
        <taxon>Embryophyta</taxon>
        <taxon>Tracheophyta</taxon>
        <taxon>Spermatophyta</taxon>
        <taxon>Magnoliopsida</taxon>
        <taxon>eudicotyledons</taxon>
        <taxon>Gunneridae</taxon>
        <taxon>Pentapetalae</taxon>
        <taxon>asterids</taxon>
        <taxon>Ericales</taxon>
        <taxon>Ericaceae</taxon>
        <taxon>Ericoideae</taxon>
        <taxon>Rhodoreae</taxon>
        <taxon>Rhododendron</taxon>
    </lineage>
</organism>
<dbReference type="EMBL" id="QEFC01000998">
    <property type="protein sequence ID" value="KAE9460798.1"/>
    <property type="molecule type" value="Genomic_DNA"/>
</dbReference>
<dbReference type="InterPro" id="IPR003175">
    <property type="entry name" value="CDI_dom"/>
</dbReference>
<feature type="region of interest" description="Disordered" evidence="5">
    <location>
        <begin position="22"/>
        <end position="55"/>
    </location>
</feature>
<evidence type="ECO:0000313" key="8">
    <source>
        <dbReference type="Proteomes" id="UP000428333"/>
    </source>
</evidence>
<feature type="region of interest" description="Disordered" evidence="5">
    <location>
        <begin position="163"/>
        <end position="182"/>
    </location>
</feature>
<proteinExistence type="inferred from homology"/>
<accession>A0A6A4M2F5</accession>
<dbReference type="GO" id="GO:0004861">
    <property type="term" value="F:cyclin-dependent protein serine/threonine kinase inhibitor activity"/>
    <property type="evidence" value="ECO:0007669"/>
    <property type="project" value="InterPro"/>
</dbReference>
<dbReference type="PIRSF" id="PIRSF017811">
    <property type="entry name" value="CDK_inhib_pln"/>
    <property type="match status" value="1"/>
</dbReference>
<evidence type="ECO:0000256" key="4">
    <source>
        <dbReference type="ARBA" id="ARBA00023306"/>
    </source>
</evidence>
<dbReference type="OrthoDB" id="6373236at2759"/>